<dbReference type="EMBL" id="OZ020100">
    <property type="protein sequence ID" value="CAK9274008.1"/>
    <property type="molecule type" value="Genomic_DNA"/>
</dbReference>
<sequence length="132" mass="15149">MESEDGLAPQSSSPVSILHATLRRVNLECAERQSSIPRVGDVWIPRSEVSPDHFIRLYIPGVEDLFAKGDRLVRIEHIEFRSRIISWGIWRNKSGGWRFQQQSSDEQQFSTFTSNFEPLSPVREGTQSEFGE</sequence>
<accession>A0ABP0X4G7</accession>
<evidence type="ECO:0000256" key="1">
    <source>
        <dbReference type="SAM" id="MobiDB-lite"/>
    </source>
</evidence>
<evidence type="ECO:0000313" key="3">
    <source>
        <dbReference type="Proteomes" id="UP001497444"/>
    </source>
</evidence>
<dbReference type="Proteomes" id="UP001497444">
    <property type="component" value="Chromosome 5"/>
</dbReference>
<name>A0ABP0X4G7_9BRYO</name>
<keyword evidence="3" id="KW-1185">Reference proteome</keyword>
<proteinExistence type="predicted"/>
<protein>
    <submittedName>
        <fullName evidence="2">Uncharacterized protein</fullName>
    </submittedName>
</protein>
<feature type="region of interest" description="Disordered" evidence="1">
    <location>
        <begin position="111"/>
        <end position="132"/>
    </location>
</feature>
<gene>
    <name evidence="2" type="ORF">CSSPJE1EN1_LOCUS19486</name>
</gene>
<reference evidence="2" key="1">
    <citation type="submission" date="2024-02" db="EMBL/GenBank/DDBJ databases">
        <authorList>
            <consortium name="ELIXIR-Norway"/>
            <consortium name="Elixir Norway"/>
        </authorList>
    </citation>
    <scope>NUCLEOTIDE SEQUENCE</scope>
</reference>
<organism evidence="2 3">
    <name type="scientific">Sphagnum jensenii</name>
    <dbReference type="NCBI Taxonomy" id="128206"/>
    <lineage>
        <taxon>Eukaryota</taxon>
        <taxon>Viridiplantae</taxon>
        <taxon>Streptophyta</taxon>
        <taxon>Embryophyta</taxon>
        <taxon>Bryophyta</taxon>
        <taxon>Sphagnophytina</taxon>
        <taxon>Sphagnopsida</taxon>
        <taxon>Sphagnales</taxon>
        <taxon>Sphagnaceae</taxon>
        <taxon>Sphagnum</taxon>
    </lineage>
</organism>
<evidence type="ECO:0000313" key="2">
    <source>
        <dbReference type="EMBL" id="CAK9274008.1"/>
    </source>
</evidence>